<dbReference type="Pfam" id="PF02348">
    <property type="entry name" value="CTP_transf_3"/>
    <property type="match status" value="1"/>
</dbReference>
<dbReference type="GO" id="GO:0033468">
    <property type="term" value="P:CMP-keto-3-deoxy-D-manno-octulosonic acid biosynthetic process"/>
    <property type="evidence" value="ECO:0007669"/>
    <property type="project" value="UniProtKB-UniRule"/>
</dbReference>
<proteinExistence type="inferred from homology"/>
<dbReference type="NCBIfam" id="NF003950">
    <property type="entry name" value="PRK05450.1-3"/>
    <property type="match status" value="1"/>
</dbReference>
<dbReference type="HAMAP" id="MF_00057">
    <property type="entry name" value="KdsB"/>
    <property type="match status" value="1"/>
</dbReference>
<dbReference type="EC" id="2.7.7.38" evidence="5"/>
<dbReference type="CDD" id="cd02517">
    <property type="entry name" value="CMP-KDO-Synthetase"/>
    <property type="match status" value="1"/>
</dbReference>
<comment type="subcellular location">
    <subcellularLocation>
        <location evidence="5">Cytoplasm</location>
    </subcellularLocation>
    <subcellularLocation>
        <location evidence="1">Membrane</location>
    </subcellularLocation>
</comment>
<dbReference type="SUPFAM" id="SSF53448">
    <property type="entry name" value="Nucleotide-diphospho-sugar transferases"/>
    <property type="match status" value="1"/>
</dbReference>
<evidence type="ECO:0000256" key="3">
    <source>
        <dbReference type="ARBA" id="ARBA00022695"/>
    </source>
</evidence>
<evidence type="ECO:0000313" key="6">
    <source>
        <dbReference type="EMBL" id="VEN74906.1"/>
    </source>
</evidence>
<comment type="function">
    <text evidence="5">Activates KDO (a required 8-carbon sugar) for incorporation into bacterial lipopolysaccharide in Gram-negative bacteria.</text>
</comment>
<dbReference type="PANTHER" id="PTHR42866">
    <property type="entry name" value="3-DEOXY-MANNO-OCTULOSONATE CYTIDYLYLTRANSFERASE"/>
    <property type="match status" value="1"/>
</dbReference>
<gene>
    <name evidence="5 6" type="primary">kdsB</name>
    <name evidence="6" type="ORF">EPICR_50187</name>
</gene>
<evidence type="ECO:0000256" key="1">
    <source>
        <dbReference type="ARBA" id="ARBA00004370"/>
    </source>
</evidence>
<reference evidence="6" key="1">
    <citation type="submission" date="2019-01" db="EMBL/GenBank/DDBJ databases">
        <authorList>
            <consortium name="Genoscope - CEA"/>
            <person name="William W."/>
        </authorList>
    </citation>
    <scope>NUCLEOTIDE SEQUENCE</scope>
    <source>
        <strain evidence="6">CR-1</strain>
    </source>
</reference>
<dbReference type="FunFam" id="3.90.550.10:FF:000011">
    <property type="entry name" value="3-deoxy-manno-octulosonate cytidylyltransferase"/>
    <property type="match status" value="1"/>
</dbReference>
<comment type="pathway">
    <text evidence="5">Nucleotide-sugar biosynthesis; CMP-3-deoxy-D-manno-octulosonate biosynthesis; CMP-3-deoxy-D-manno-octulosonate from 3-deoxy-D-manno-octulosonate and CTP: step 1/1.</text>
</comment>
<protein>
    <recommendedName>
        <fullName evidence="5">3-deoxy-manno-octulosonate cytidylyltransferase</fullName>
        <ecNumber evidence="5">2.7.7.38</ecNumber>
    </recommendedName>
    <alternativeName>
        <fullName evidence="5">CMP-2-keto-3-deoxyoctulosonic acid synthase</fullName>
        <shortName evidence="5">CKS</shortName>
        <shortName evidence="5">CMP-KDO synthase</shortName>
    </alternativeName>
</protein>
<dbReference type="NCBIfam" id="NF009905">
    <property type="entry name" value="PRK13368.1"/>
    <property type="match status" value="1"/>
</dbReference>
<comment type="catalytic activity">
    <reaction evidence="5">
        <text>3-deoxy-alpha-D-manno-oct-2-ulosonate + CTP = CMP-3-deoxy-beta-D-manno-octulosonate + diphosphate</text>
        <dbReference type="Rhea" id="RHEA:23448"/>
        <dbReference type="ChEBI" id="CHEBI:33019"/>
        <dbReference type="ChEBI" id="CHEBI:37563"/>
        <dbReference type="ChEBI" id="CHEBI:85986"/>
        <dbReference type="ChEBI" id="CHEBI:85987"/>
        <dbReference type="EC" id="2.7.7.38"/>
    </reaction>
</comment>
<keyword evidence="4 5" id="KW-0448">Lipopolysaccharide biosynthesis</keyword>
<organism evidence="6">
    <name type="scientific">uncultured Desulfobacteraceae bacterium</name>
    <dbReference type="NCBI Taxonomy" id="218296"/>
    <lineage>
        <taxon>Bacteria</taxon>
        <taxon>Pseudomonadati</taxon>
        <taxon>Thermodesulfobacteriota</taxon>
        <taxon>Desulfobacteria</taxon>
        <taxon>Desulfobacterales</taxon>
        <taxon>Desulfobacteraceae</taxon>
        <taxon>environmental samples</taxon>
    </lineage>
</organism>
<evidence type="ECO:0000256" key="2">
    <source>
        <dbReference type="ARBA" id="ARBA00022679"/>
    </source>
</evidence>
<dbReference type="EMBL" id="CAACVI010000045">
    <property type="protein sequence ID" value="VEN74906.1"/>
    <property type="molecule type" value="Genomic_DNA"/>
</dbReference>
<name>A0A484HMW7_9BACT</name>
<keyword evidence="3 5" id="KW-0548">Nucleotidyltransferase</keyword>
<dbReference type="Gene3D" id="3.90.550.10">
    <property type="entry name" value="Spore Coat Polysaccharide Biosynthesis Protein SpsA, Chain A"/>
    <property type="match status" value="1"/>
</dbReference>
<dbReference type="InterPro" id="IPR004528">
    <property type="entry name" value="KdsB"/>
</dbReference>
<dbReference type="GO" id="GO:0005829">
    <property type="term" value="C:cytosol"/>
    <property type="evidence" value="ECO:0007669"/>
    <property type="project" value="TreeGrafter"/>
</dbReference>
<keyword evidence="2 5" id="KW-0808">Transferase</keyword>
<dbReference type="UniPathway" id="UPA00358">
    <property type="reaction ID" value="UER00476"/>
</dbReference>
<keyword evidence="5" id="KW-0963">Cytoplasm</keyword>
<evidence type="ECO:0000256" key="5">
    <source>
        <dbReference type="HAMAP-Rule" id="MF_00057"/>
    </source>
</evidence>
<dbReference type="InterPro" id="IPR029044">
    <property type="entry name" value="Nucleotide-diphossugar_trans"/>
</dbReference>
<dbReference type="InterPro" id="IPR003329">
    <property type="entry name" value="Cytidylyl_trans"/>
</dbReference>
<evidence type="ECO:0000256" key="4">
    <source>
        <dbReference type="ARBA" id="ARBA00022985"/>
    </source>
</evidence>
<dbReference type="NCBIfam" id="TIGR00466">
    <property type="entry name" value="kdsB"/>
    <property type="match status" value="1"/>
</dbReference>
<dbReference type="GO" id="GO:0008690">
    <property type="term" value="F:3-deoxy-manno-octulosonate cytidylyltransferase activity"/>
    <property type="evidence" value="ECO:0007669"/>
    <property type="project" value="UniProtKB-UniRule"/>
</dbReference>
<dbReference type="AlphaFoldDB" id="A0A484HMW7"/>
<dbReference type="GO" id="GO:0016020">
    <property type="term" value="C:membrane"/>
    <property type="evidence" value="ECO:0007669"/>
    <property type="project" value="UniProtKB-SubCell"/>
</dbReference>
<sequence>MKVVALIPARFASTRFRGKPLAEIAGKPMIRMVCERVAAARLVSETAVATDDPRIRDAVTAFGGRVVMTSPESRSGTDRLSEAADKMGLKDDDIVVNVQGDQPLVHPDCVNEVVEPFFSDPGLGMSTLAFKIVNKRETHDPKDVKVVFDSRGNALYFSRSPIPHGRDTECDMFKHLGIYAYTQKFLKEFAAFPPGRLEDIEKLEQLRALEQGRRIRVVVTRHDSPEVDLPEDIARIERAMEKEPLTPRR</sequence>
<dbReference type="PANTHER" id="PTHR42866:SF2">
    <property type="entry name" value="3-DEOXY-MANNO-OCTULOSONATE CYTIDYLYLTRANSFERASE, MITOCHONDRIAL"/>
    <property type="match status" value="1"/>
</dbReference>
<accession>A0A484HMW7</accession>
<dbReference type="GO" id="GO:0009103">
    <property type="term" value="P:lipopolysaccharide biosynthetic process"/>
    <property type="evidence" value="ECO:0007669"/>
    <property type="project" value="UniProtKB-UniRule"/>
</dbReference>
<dbReference type="NCBIfam" id="NF003952">
    <property type="entry name" value="PRK05450.1-5"/>
    <property type="match status" value="1"/>
</dbReference>
<comment type="similarity">
    <text evidence="5">Belongs to the KdsB family.</text>
</comment>